<accession>A0A5F1YK26</accession>
<dbReference type="Pfam" id="PF13785">
    <property type="entry name" value="DUF4178"/>
    <property type="match status" value="1"/>
</dbReference>
<protein>
    <submittedName>
        <fullName evidence="4">DUF4178 domain-containing protein</fullName>
    </submittedName>
</protein>
<dbReference type="InterPro" id="IPR025235">
    <property type="entry name" value="DUF4178"/>
</dbReference>
<name>A0A5F1YK26_9LEPT</name>
<comment type="caution">
    <text evidence="4">The sequence shown here is derived from an EMBL/GenBank/DDBJ whole genome shotgun (WGS) entry which is preliminary data.</text>
</comment>
<feature type="domain" description="DUF4178" evidence="3">
    <location>
        <begin position="298"/>
        <end position="435"/>
    </location>
</feature>
<evidence type="ECO:0000313" key="4">
    <source>
        <dbReference type="EMBL" id="TGK33340.1"/>
    </source>
</evidence>
<dbReference type="Proteomes" id="UP000298277">
    <property type="component" value="Unassembled WGS sequence"/>
</dbReference>
<keyword evidence="2" id="KW-1133">Transmembrane helix</keyword>
<reference evidence="4" key="1">
    <citation type="journal article" date="2019" name="PLoS Negl. Trop. Dis.">
        <title>Revisiting the worldwide diversity of Leptospira species in the environment.</title>
        <authorList>
            <person name="Vincent A.T."/>
            <person name="Schiettekatte O."/>
            <person name="Bourhy P."/>
            <person name="Veyrier F.J."/>
            <person name="Picardeau M."/>
        </authorList>
    </citation>
    <scope>NUCLEOTIDE SEQUENCE [LARGE SCALE GENOMIC DNA]</scope>
    <source>
        <strain evidence="4">201800299</strain>
    </source>
</reference>
<evidence type="ECO:0000256" key="2">
    <source>
        <dbReference type="SAM" id="Phobius"/>
    </source>
</evidence>
<organism evidence="4 5">
    <name type="scientific">Leptospira gomenensis</name>
    <dbReference type="NCBI Taxonomy" id="2484974"/>
    <lineage>
        <taxon>Bacteria</taxon>
        <taxon>Pseudomonadati</taxon>
        <taxon>Spirochaetota</taxon>
        <taxon>Spirochaetia</taxon>
        <taxon>Leptospirales</taxon>
        <taxon>Leptospiraceae</taxon>
        <taxon>Leptospira</taxon>
    </lineage>
</organism>
<gene>
    <name evidence="4" type="ORF">EHQ17_11145</name>
</gene>
<proteinExistence type="predicted"/>
<dbReference type="EMBL" id="RQFA01000046">
    <property type="protein sequence ID" value="TGK33340.1"/>
    <property type="molecule type" value="Genomic_DNA"/>
</dbReference>
<evidence type="ECO:0000313" key="5">
    <source>
        <dbReference type="Proteomes" id="UP000298277"/>
    </source>
</evidence>
<dbReference type="OrthoDB" id="228033at2"/>
<sequence length="680" mass="76102">MLELSCPNCGAPVPFQSKVAIYGVCPNCKTLTLQKNQSLESLGKAGDLVPDLSPIQIRTSGKTKDGIGFRIVGRIQQKYSLGTWNEWHAITPDGRSVWLAEAQGQYMLTELRPTSSKQKFPEHDQVRDLNSPPDVYFTTAQNAKQLLRAGETLEVENDLWMIREIGLATCIAGEGELPIGFQTGSTSVLLDLANDQGWFATLDYSHTPPLYFKGKIYSFDQIEFINLRDPKAFTGFQKIDQAKAVQCLGCGASLSQRSPDFSQSVACEYCGTVMDTTRKELKILSKFQEIIKDRVFLPPGTKLNLKGKECEVLGVVKKSVHSHGEIFPWTEYLLHYTGGYFWLNETDGHWTLFEPTPVIPRTVQNAYPARKTFQNEEFKLFNSSTAGVDFAFGEFYYKINAEDTAELSDFIAPPRMLSSENTKTEIFWSIGEYISRNDLAKAIQGEVDLPSPIGIGIVQPNPYEKLKKRNIKLAAFISAIMLIVQIGFCLNAQDKEVLSKQFFYARNPAPGGTTDPSFVTETFQLEGSSRQNVQIKLNVPDLSNRYIYYSLALINTQTDVAYDTGLEVSYYEGVEDGESWSEGSKSADVVIGEVPGGEYYLRLESESDFPVGKGTDVFLSVRRDVDQSFYYFLFLLGIWLPVPYSFLRSFSFEGSRNEKSDFAPVSSGSDDDDDSSSYDD</sequence>
<evidence type="ECO:0000256" key="1">
    <source>
        <dbReference type="SAM" id="MobiDB-lite"/>
    </source>
</evidence>
<feature type="transmembrane region" description="Helical" evidence="2">
    <location>
        <begin position="473"/>
        <end position="492"/>
    </location>
</feature>
<dbReference type="RefSeq" id="WP_135594532.1">
    <property type="nucleotide sequence ID" value="NZ_RQEZ01000110.1"/>
</dbReference>
<feature type="compositionally biased region" description="Acidic residues" evidence="1">
    <location>
        <begin position="669"/>
        <end position="680"/>
    </location>
</feature>
<dbReference type="AlphaFoldDB" id="A0A5F1YK26"/>
<keyword evidence="2" id="KW-0472">Membrane</keyword>
<keyword evidence="2" id="KW-0812">Transmembrane</keyword>
<evidence type="ECO:0000259" key="3">
    <source>
        <dbReference type="Pfam" id="PF13785"/>
    </source>
</evidence>
<keyword evidence="5" id="KW-1185">Reference proteome</keyword>
<feature type="region of interest" description="Disordered" evidence="1">
    <location>
        <begin position="656"/>
        <end position="680"/>
    </location>
</feature>
<feature type="transmembrane region" description="Helical" evidence="2">
    <location>
        <begin position="629"/>
        <end position="647"/>
    </location>
</feature>